<proteinExistence type="predicted"/>
<evidence type="ECO:0000256" key="2">
    <source>
        <dbReference type="ARBA" id="ARBA00022777"/>
    </source>
</evidence>
<keyword evidence="4" id="KW-1185">Reference proteome</keyword>
<dbReference type="InterPro" id="IPR050406">
    <property type="entry name" value="FGGY_Carb_Kinase"/>
</dbReference>
<comment type="caution">
    <text evidence="3">The sequence shown here is derived from an EMBL/GenBank/DDBJ whole genome shotgun (WGS) entry which is preliminary data.</text>
</comment>
<dbReference type="Proteomes" id="UP001165082">
    <property type="component" value="Unassembled WGS sequence"/>
</dbReference>
<keyword evidence="1" id="KW-0808">Transferase</keyword>
<keyword evidence="2" id="KW-0418">Kinase</keyword>
<gene>
    <name evidence="3" type="ORF">TrRE_jg12342</name>
</gene>
<evidence type="ECO:0000256" key="1">
    <source>
        <dbReference type="ARBA" id="ARBA00022679"/>
    </source>
</evidence>
<sequence>MCSGSHALKLPSPNLSSPPSAICDGVDAAVDGCIGRLRLMRLSHNIKSVGFATFVMNVVGVDERGEAVGGVMSYGGGGEGTKRETEICRDIVGGREEEYHQTTGAFIHNSYLPGQVRDFARRDPAGWRRVKRLQTVAGCVVGRWLRTAECPMSYSEASWTGLFDVRSKGWAWEYVDMLMPLGGGDKLPPV</sequence>
<dbReference type="AlphaFoldDB" id="A0A9W7KU66"/>
<dbReference type="Gene3D" id="3.30.420.40">
    <property type="match status" value="1"/>
</dbReference>
<dbReference type="GO" id="GO:0016301">
    <property type="term" value="F:kinase activity"/>
    <property type="evidence" value="ECO:0007669"/>
    <property type="project" value="UniProtKB-KW"/>
</dbReference>
<feature type="non-terminal residue" evidence="3">
    <location>
        <position position="190"/>
    </location>
</feature>
<dbReference type="PANTHER" id="PTHR43095:SF2">
    <property type="entry name" value="GLUCONOKINASE"/>
    <property type="match status" value="1"/>
</dbReference>
<evidence type="ECO:0000313" key="4">
    <source>
        <dbReference type="Proteomes" id="UP001165082"/>
    </source>
</evidence>
<organism evidence="3 4">
    <name type="scientific">Triparma retinervis</name>
    <dbReference type="NCBI Taxonomy" id="2557542"/>
    <lineage>
        <taxon>Eukaryota</taxon>
        <taxon>Sar</taxon>
        <taxon>Stramenopiles</taxon>
        <taxon>Ochrophyta</taxon>
        <taxon>Bolidophyceae</taxon>
        <taxon>Parmales</taxon>
        <taxon>Triparmaceae</taxon>
        <taxon>Triparma</taxon>
    </lineage>
</organism>
<dbReference type="OrthoDB" id="1728974at2759"/>
<dbReference type="InterPro" id="IPR043129">
    <property type="entry name" value="ATPase_NBD"/>
</dbReference>
<dbReference type="SUPFAM" id="SSF53067">
    <property type="entry name" value="Actin-like ATPase domain"/>
    <property type="match status" value="1"/>
</dbReference>
<name>A0A9W7KU66_9STRA</name>
<evidence type="ECO:0000313" key="3">
    <source>
        <dbReference type="EMBL" id="GMI11762.1"/>
    </source>
</evidence>
<reference evidence="3" key="1">
    <citation type="submission" date="2022-07" db="EMBL/GenBank/DDBJ databases">
        <title>Genome analysis of Parmales, a sister group of diatoms, reveals the evolutionary specialization of diatoms from phago-mixotrophs to photoautotrophs.</title>
        <authorList>
            <person name="Ban H."/>
            <person name="Sato S."/>
            <person name="Yoshikawa S."/>
            <person name="Kazumasa Y."/>
            <person name="Nakamura Y."/>
            <person name="Ichinomiya M."/>
            <person name="Saitoh K."/>
            <person name="Sato N."/>
            <person name="Blanc-Mathieu R."/>
            <person name="Endo H."/>
            <person name="Kuwata A."/>
            <person name="Ogata H."/>
        </authorList>
    </citation>
    <scope>NUCLEOTIDE SEQUENCE</scope>
</reference>
<dbReference type="PANTHER" id="PTHR43095">
    <property type="entry name" value="SUGAR KINASE"/>
    <property type="match status" value="1"/>
</dbReference>
<protein>
    <submittedName>
        <fullName evidence="3">Uncharacterized protein</fullName>
    </submittedName>
</protein>
<dbReference type="EMBL" id="BRXZ01000442">
    <property type="protein sequence ID" value="GMI11762.1"/>
    <property type="molecule type" value="Genomic_DNA"/>
</dbReference>
<accession>A0A9W7KU66</accession>